<dbReference type="CDD" id="cd15482">
    <property type="entry name" value="Sialidase_non-viral"/>
    <property type="match status" value="1"/>
</dbReference>
<dbReference type="Pfam" id="PF13088">
    <property type="entry name" value="BNR_2"/>
    <property type="match status" value="1"/>
</dbReference>
<comment type="catalytic activity">
    <reaction evidence="1">
        <text>Hydrolysis of alpha-(2-&gt;3)-, alpha-(2-&gt;6)-, alpha-(2-&gt;8)- glycosidic linkages of terminal sialic acid residues in oligosaccharides, glycoproteins, glycolipids, colominic acid and synthetic substrates.</text>
        <dbReference type="EC" id="3.2.1.18"/>
    </reaction>
</comment>
<feature type="domain" description="Sialidase" evidence="4">
    <location>
        <begin position="71"/>
        <end position="371"/>
    </location>
</feature>
<dbReference type="PANTHER" id="PTHR10628">
    <property type="entry name" value="SIALIDASE"/>
    <property type="match status" value="1"/>
</dbReference>
<dbReference type="Gene3D" id="2.120.10.10">
    <property type="match status" value="1"/>
</dbReference>
<evidence type="ECO:0000256" key="1">
    <source>
        <dbReference type="ARBA" id="ARBA00000427"/>
    </source>
</evidence>
<dbReference type="SUPFAM" id="SSF50939">
    <property type="entry name" value="Sialidases"/>
    <property type="match status" value="1"/>
</dbReference>
<evidence type="ECO:0000256" key="2">
    <source>
        <dbReference type="ARBA" id="ARBA00009348"/>
    </source>
</evidence>
<dbReference type="InterPro" id="IPR008979">
    <property type="entry name" value="Galactose-bd-like_sf"/>
</dbReference>
<evidence type="ECO:0000259" key="5">
    <source>
        <dbReference type="Pfam" id="PF25275"/>
    </source>
</evidence>
<organism evidence="6 7">
    <name type="scientific">Plantactinospora mayteni</name>
    <dbReference type="NCBI Taxonomy" id="566021"/>
    <lineage>
        <taxon>Bacteria</taxon>
        <taxon>Bacillati</taxon>
        <taxon>Actinomycetota</taxon>
        <taxon>Actinomycetes</taxon>
        <taxon>Micromonosporales</taxon>
        <taxon>Micromonosporaceae</taxon>
        <taxon>Plantactinospora</taxon>
    </lineage>
</organism>
<dbReference type="Proteomes" id="UP000621500">
    <property type="component" value="Unassembled WGS sequence"/>
</dbReference>
<accession>A0ABQ4F194</accession>
<feature type="domain" description="Golvesin/Xly CBD-like" evidence="5">
    <location>
        <begin position="696"/>
        <end position="830"/>
    </location>
</feature>
<evidence type="ECO:0000313" key="7">
    <source>
        <dbReference type="Proteomes" id="UP000621500"/>
    </source>
</evidence>
<dbReference type="InterPro" id="IPR026856">
    <property type="entry name" value="Sialidase_fam"/>
</dbReference>
<reference evidence="6 7" key="1">
    <citation type="submission" date="2021-01" db="EMBL/GenBank/DDBJ databases">
        <title>Whole genome shotgun sequence of Plantactinospora mayteni NBRC 109088.</title>
        <authorList>
            <person name="Komaki H."/>
            <person name="Tamura T."/>
        </authorList>
    </citation>
    <scope>NUCLEOTIDE SEQUENCE [LARGE SCALE GENOMIC DNA]</scope>
    <source>
        <strain evidence="6 7">NBRC 109088</strain>
    </source>
</reference>
<sequence>MKDEARVTRRTVTVGLAATAALAAVPGSLLGRRPAVAAPAPAFHEVALWDSVAGPRVNYHVQGLAVLPDDTILAAAEGRYEECDAGPRELVLRRSTDGGATWSASQVLQPSVGGQSWGNPTFVVDRTAGKVFCFFALSTRLPGNTSCSGDSGELYVTSSVDGGRQWSAPTSLAGIFDHFPYDWAMHGPGPGHGIQLAGGRLLLQVLHRRVIVGNSVAERNYGVSVLYSDNGGSTWQAGGAIPVSVDYPLNESRLVELADGRVLVSARASAGGNRQRIVSTSADGGLTWAAPKLEGATGVFNAVDAGLLRYSGGPGSDEVDRILFSRPDAPVRRNMTVSVSYDDAQSFRYHRVVNPGPSYYSDLARLSDGTIILLYGRDGDIAAAPRRIVAARFNVEWLTRGRDNLADGPGLTQQHRDLSMAQAPRGTLTVVSEPTARGGARASFAPVAVGDFIECAVTLPQAGQYEVILRYYRSPDGGLMTVALDGQSLRSSAVDTTAESAAGYDVVNLGRTQLAAGQHVLRFTAAGPGRGGGTRISVDEASFVVASSPADPQDVVTVDNNDALGFRIVSGTWGNSTGVAGTYGPSYRHHAAGTGSSVVRWQPPLPGQGRYEVWVSYTAHPNRATNAPYVVTHLTGSTTVRVNQRVAGTPGPGGGEWVSIGSFTFPAGLARIELTDNANGYVVADAVRLVREPAEITVDNGTAGFTLVSGTWGRSAALAGTYGADYYRHPAGTGSSVARWQPTIPTAGYHLVEVAYAAHENRASDAPFTITHEFGTTTVRIDQRVAGTPDPRGGNWARLGIFAFDPGSGAKVELNDDANGYVIADAVRLRRF</sequence>
<keyword evidence="7" id="KW-1185">Reference proteome</keyword>
<dbReference type="InterPro" id="IPR006311">
    <property type="entry name" value="TAT_signal"/>
</dbReference>
<comment type="caution">
    <text evidence="6">The sequence shown here is derived from an EMBL/GenBank/DDBJ whole genome shotgun (WGS) entry which is preliminary data.</text>
</comment>
<dbReference type="Pfam" id="PF25275">
    <property type="entry name" value="Golvesin_C"/>
    <property type="match status" value="2"/>
</dbReference>
<evidence type="ECO:0000259" key="4">
    <source>
        <dbReference type="Pfam" id="PF13088"/>
    </source>
</evidence>
<protein>
    <recommendedName>
        <fullName evidence="3">exo-alpha-sialidase</fullName>
        <ecNumber evidence="3">3.2.1.18</ecNumber>
    </recommendedName>
</protein>
<proteinExistence type="inferred from homology"/>
<dbReference type="EMBL" id="BONX01000056">
    <property type="protein sequence ID" value="GIH00679.1"/>
    <property type="molecule type" value="Genomic_DNA"/>
</dbReference>
<dbReference type="InterPro" id="IPR036278">
    <property type="entry name" value="Sialidase_sf"/>
</dbReference>
<dbReference type="RefSeq" id="WP_203861974.1">
    <property type="nucleotide sequence ID" value="NZ_BAAAZQ010000029.1"/>
</dbReference>
<dbReference type="SUPFAM" id="SSF49785">
    <property type="entry name" value="Galactose-binding domain-like"/>
    <property type="match status" value="1"/>
</dbReference>
<evidence type="ECO:0000313" key="6">
    <source>
        <dbReference type="EMBL" id="GIH00679.1"/>
    </source>
</evidence>
<evidence type="ECO:0000256" key="3">
    <source>
        <dbReference type="ARBA" id="ARBA00012733"/>
    </source>
</evidence>
<feature type="domain" description="Golvesin/Xly CBD-like" evidence="5">
    <location>
        <begin position="556"/>
        <end position="691"/>
    </location>
</feature>
<gene>
    <name evidence="6" type="ORF">Pma05_72510</name>
</gene>
<dbReference type="Gene3D" id="2.60.120.260">
    <property type="entry name" value="Galactose-binding domain-like"/>
    <property type="match status" value="1"/>
</dbReference>
<dbReference type="InterPro" id="IPR011040">
    <property type="entry name" value="Sialidase"/>
</dbReference>
<name>A0ABQ4F194_9ACTN</name>
<dbReference type="PROSITE" id="PS51318">
    <property type="entry name" value="TAT"/>
    <property type="match status" value="1"/>
</dbReference>
<dbReference type="EC" id="3.2.1.18" evidence="3"/>
<comment type="similarity">
    <text evidence="2">Belongs to the glycosyl hydrolase 33 family.</text>
</comment>
<dbReference type="PANTHER" id="PTHR10628:SF30">
    <property type="entry name" value="EXO-ALPHA-SIALIDASE"/>
    <property type="match status" value="1"/>
</dbReference>
<dbReference type="InterPro" id="IPR033803">
    <property type="entry name" value="CBD-like_Golvesin-Xly"/>
</dbReference>